<name>A0A1J1GSF4_PLAGA</name>
<dbReference type="AlphaFoldDB" id="A0A1J1GSF4"/>
<dbReference type="PANTHER" id="PTHR33219">
    <property type="entry name" value="YLMG HOMOLOG PROTEIN 2, CHLOROPLASTIC"/>
    <property type="match status" value="1"/>
</dbReference>
<keyword evidence="3" id="KW-1185">Reference proteome</keyword>
<dbReference type="GO" id="GO:0016020">
    <property type="term" value="C:membrane"/>
    <property type="evidence" value="ECO:0007669"/>
    <property type="project" value="InterPro"/>
</dbReference>
<dbReference type="GeneID" id="39728647"/>
<dbReference type="InterPro" id="IPR003425">
    <property type="entry name" value="CCB3/YggT"/>
</dbReference>
<reference evidence="2" key="1">
    <citation type="submission" date="2015-04" db="EMBL/GenBank/DDBJ databases">
        <authorList>
            <consortium name="Pathogen Informatics"/>
        </authorList>
    </citation>
    <scope>NUCLEOTIDE SEQUENCE [LARGE SCALE GENOMIC DNA]</scope>
    <source>
        <strain evidence="2">8A</strain>
    </source>
</reference>
<organism evidence="2 3">
    <name type="scientific">Plasmodium gallinaceum</name>
    <dbReference type="NCBI Taxonomy" id="5849"/>
    <lineage>
        <taxon>Eukaryota</taxon>
        <taxon>Sar</taxon>
        <taxon>Alveolata</taxon>
        <taxon>Apicomplexa</taxon>
        <taxon>Aconoidasida</taxon>
        <taxon>Haemosporida</taxon>
        <taxon>Plasmodiidae</taxon>
        <taxon>Plasmodium</taxon>
        <taxon>Plasmodium (Haemamoeba)</taxon>
    </lineage>
</organism>
<evidence type="ECO:0008006" key="4">
    <source>
        <dbReference type="Google" id="ProtNLM"/>
    </source>
</evidence>
<evidence type="ECO:0000256" key="1">
    <source>
        <dbReference type="SAM" id="Phobius"/>
    </source>
</evidence>
<dbReference type="Proteomes" id="UP000220797">
    <property type="component" value="Unassembled WGS sequence"/>
</dbReference>
<gene>
    <name evidence="2" type="ORF">PGAL8A_00012500</name>
</gene>
<sequence length="192" mass="23259">MLYFSFYIIHCIKKMYFFFSLLVFFLLNINIQSKNIDFLKFNAFVYPYKKHKVFTKHHNNCVYKNKNIQNIIQRNVFLKQNIKNIVRSKSILKLKLFSSSSVSIFKFFLSNKQNIKLAALHFIRIYKFIIYIRCLLEWLPQINPHLNPFVFIFTFTNNYVQFFHKIVPNVFGIDLSGIFSWLFLEMIENFLS</sequence>
<dbReference type="PANTHER" id="PTHR33219:SF14">
    <property type="entry name" value="PROTEIN COFACTOR ASSEMBLY OF COMPLEX C SUBUNIT B CCB3, CHLOROPLASTIC-RELATED"/>
    <property type="match status" value="1"/>
</dbReference>
<comment type="caution">
    <text evidence="2">The sequence shown here is derived from an EMBL/GenBank/DDBJ whole genome shotgun (WGS) entry which is preliminary data.</text>
</comment>
<dbReference type="Pfam" id="PF02325">
    <property type="entry name" value="CCB3_YggT"/>
    <property type="match status" value="1"/>
</dbReference>
<protein>
    <recommendedName>
        <fullName evidence="4">YGGT family protein</fullName>
    </recommendedName>
</protein>
<keyword evidence="1" id="KW-0472">Membrane</keyword>
<feature type="transmembrane region" description="Helical" evidence="1">
    <location>
        <begin position="6"/>
        <end position="27"/>
    </location>
</feature>
<evidence type="ECO:0000313" key="3">
    <source>
        <dbReference type="Proteomes" id="UP000220797"/>
    </source>
</evidence>
<proteinExistence type="predicted"/>
<accession>A0A1J1GSF4</accession>
<keyword evidence="1" id="KW-1133">Transmembrane helix</keyword>
<evidence type="ECO:0000313" key="2">
    <source>
        <dbReference type="EMBL" id="CRG95356.1"/>
    </source>
</evidence>
<dbReference type="EMBL" id="CVMV01000033">
    <property type="protein sequence ID" value="CRG95356.1"/>
    <property type="molecule type" value="Genomic_DNA"/>
</dbReference>
<dbReference type="RefSeq" id="XP_028528167.1">
    <property type="nucleotide sequence ID" value="XM_028671523.1"/>
</dbReference>
<keyword evidence="1" id="KW-0812">Transmembrane</keyword>
<dbReference type="VEuPathDB" id="PlasmoDB:PGAL8A_00012500"/>
<dbReference type="OrthoDB" id="392195at2759"/>